<evidence type="ECO:0000313" key="8">
    <source>
        <dbReference type="Proteomes" id="UP001152300"/>
    </source>
</evidence>
<keyword evidence="6" id="KW-0349">Heme</keyword>
<dbReference type="InterPro" id="IPR002403">
    <property type="entry name" value="Cyt_P450_E_grp-IV"/>
</dbReference>
<evidence type="ECO:0000313" key="7">
    <source>
        <dbReference type="EMBL" id="KAJ8070486.1"/>
    </source>
</evidence>
<evidence type="ECO:0000256" key="1">
    <source>
        <dbReference type="ARBA" id="ARBA00001971"/>
    </source>
</evidence>
<name>A0A9X0DNU3_9HELO</name>
<keyword evidence="8" id="KW-1185">Reference proteome</keyword>
<evidence type="ECO:0008006" key="9">
    <source>
        <dbReference type="Google" id="ProtNLM"/>
    </source>
</evidence>
<dbReference type="OrthoDB" id="2789670at2759"/>
<evidence type="ECO:0000256" key="4">
    <source>
        <dbReference type="ARBA" id="ARBA00023004"/>
    </source>
</evidence>
<dbReference type="PRINTS" id="PR00465">
    <property type="entry name" value="EP450IV"/>
</dbReference>
<dbReference type="GO" id="GO:0005506">
    <property type="term" value="F:iron ion binding"/>
    <property type="evidence" value="ECO:0007669"/>
    <property type="project" value="InterPro"/>
</dbReference>
<gene>
    <name evidence="7" type="ORF">OCU04_000860</name>
</gene>
<dbReference type="InterPro" id="IPR036396">
    <property type="entry name" value="Cyt_P450_sf"/>
</dbReference>
<comment type="caution">
    <text evidence="7">The sequence shown here is derived from an EMBL/GenBank/DDBJ whole genome shotgun (WGS) entry which is preliminary data.</text>
</comment>
<comment type="cofactor">
    <cofactor evidence="1 6">
        <name>heme</name>
        <dbReference type="ChEBI" id="CHEBI:30413"/>
    </cofactor>
</comment>
<reference evidence="7" key="1">
    <citation type="submission" date="2022-11" db="EMBL/GenBank/DDBJ databases">
        <title>Genome Resource of Sclerotinia nivalis Strain SnTB1, a Plant Pathogen Isolated from American Ginseng.</title>
        <authorList>
            <person name="Fan S."/>
        </authorList>
    </citation>
    <scope>NUCLEOTIDE SEQUENCE</scope>
    <source>
        <strain evidence="7">SnTB1</strain>
    </source>
</reference>
<keyword evidence="4 6" id="KW-0408">Iron</keyword>
<protein>
    <recommendedName>
        <fullName evidence="9">Cytochrome P450</fullName>
    </recommendedName>
</protein>
<evidence type="ECO:0000256" key="2">
    <source>
        <dbReference type="ARBA" id="ARBA00010617"/>
    </source>
</evidence>
<feature type="binding site" description="axial binding residue" evidence="6">
    <location>
        <position position="86"/>
    </location>
    <ligand>
        <name>heme</name>
        <dbReference type="ChEBI" id="CHEBI:30413"/>
    </ligand>
    <ligandPart>
        <name>Fe</name>
        <dbReference type="ChEBI" id="CHEBI:18248"/>
    </ligandPart>
</feature>
<evidence type="ECO:0000256" key="6">
    <source>
        <dbReference type="PIRSR" id="PIRSR602403-1"/>
    </source>
</evidence>
<dbReference type="EMBL" id="JAPEIS010000001">
    <property type="protein sequence ID" value="KAJ8070486.1"/>
    <property type="molecule type" value="Genomic_DNA"/>
</dbReference>
<organism evidence="7 8">
    <name type="scientific">Sclerotinia nivalis</name>
    <dbReference type="NCBI Taxonomy" id="352851"/>
    <lineage>
        <taxon>Eukaryota</taxon>
        <taxon>Fungi</taxon>
        <taxon>Dikarya</taxon>
        <taxon>Ascomycota</taxon>
        <taxon>Pezizomycotina</taxon>
        <taxon>Leotiomycetes</taxon>
        <taxon>Helotiales</taxon>
        <taxon>Sclerotiniaceae</taxon>
        <taxon>Sclerotinia</taxon>
    </lineage>
</organism>
<dbReference type="SUPFAM" id="SSF48264">
    <property type="entry name" value="Cytochrome P450"/>
    <property type="match status" value="1"/>
</dbReference>
<dbReference type="GO" id="GO:0020037">
    <property type="term" value="F:heme binding"/>
    <property type="evidence" value="ECO:0007669"/>
    <property type="project" value="InterPro"/>
</dbReference>
<keyword evidence="3 6" id="KW-0479">Metal-binding</keyword>
<dbReference type="AlphaFoldDB" id="A0A9X0DNU3"/>
<evidence type="ECO:0000256" key="3">
    <source>
        <dbReference type="ARBA" id="ARBA00022723"/>
    </source>
</evidence>
<dbReference type="InterPro" id="IPR001128">
    <property type="entry name" value="Cyt_P450"/>
</dbReference>
<dbReference type="Gene3D" id="1.10.630.10">
    <property type="entry name" value="Cytochrome P450"/>
    <property type="match status" value="1"/>
</dbReference>
<evidence type="ECO:0000256" key="5">
    <source>
        <dbReference type="ARBA" id="ARBA00023026"/>
    </source>
</evidence>
<dbReference type="GO" id="GO:0016705">
    <property type="term" value="F:oxidoreductase activity, acting on paired donors, with incorporation or reduction of molecular oxygen"/>
    <property type="evidence" value="ECO:0007669"/>
    <property type="project" value="InterPro"/>
</dbReference>
<accession>A0A9X0DNU3</accession>
<proteinExistence type="inferred from homology"/>
<sequence length="109" mass="12093">MRMKTGVGGLLPREVLSKGMYVDGYHLPARIFIRVIQFSIHNKAEYYPQPFEFSLDREFANGNTTKAGVVLARSAFRPFSPGGASCIGKFMVYSEIPTLLAPAIRAYGM</sequence>
<keyword evidence="5" id="KW-0843">Virulence</keyword>
<dbReference type="GO" id="GO:0004497">
    <property type="term" value="F:monooxygenase activity"/>
    <property type="evidence" value="ECO:0007669"/>
    <property type="project" value="InterPro"/>
</dbReference>
<dbReference type="Pfam" id="PF00067">
    <property type="entry name" value="p450"/>
    <property type="match status" value="1"/>
</dbReference>
<comment type="similarity">
    <text evidence="2">Belongs to the cytochrome P450 family.</text>
</comment>
<dbReference type="Proteomes" id="UP001152300">
    <property type="component" value="Unassembled WGS sequence"/>
</dbReference>